<feature type="compositionally biased region" description="Pro residues" evidence="1">
    <location>
        <begin position="1"/>
        <end position="25"/>
    </location>
</feature>
<feature type="compositionally biased region" description="Polar residues" evidence="1">
    <location>
        <begin position="64"/>
        <end position="81"/>
    </location>
</feature>
<accession>A0AAW2VPK3</accession>
<sequence length="100" mass="10040">MPPPPTGTQPSSPPPPYTASPPPSVPSSSSPPSISPSSPLNNSSFNGNTPAPPLSSFPTEKPTARSTESGPNITANASRNSDGLRAGGAAAVGSMWDSWR</sequence>
<feature type="region of interest" description="Disordered" evidence="1">
    <location>
        <begin position="1"/>
        <end position="100"/>
    </location>
</feature>
<dbReference type="AlphaFoldDB" id="A0AAW2VPK3"/>
<comment type="caution">
    <text evidence="2">The sequence shown here is derived from an EMBL/GenBank/DDBJ whole genome shotgun (WGS) entry which is preliminary data.</text>
</comment>
<feature type="compositionally biased region" description="Polar residues" evidence="1">
    <location>
        <begin position="40"/>
        <end position="49"/>
    </location>
</feature>
<proteinExistence type="predicted"/>
<evidence type="ECO:0000256" key="1">
    <source>
        <dbReference type="SAM" id="MobiDB-lite"/>
    </source>
</evidence>
<reference evidence="2" key="1">
    <citation type="submission" date="2020-06" db="EMBL/GenBank/DDBJ databases">
        <authorList>
            <person name="Li T."/>
            <person name="Hu X."/>
            <person name="Zhang T."/>
            <person name="Song X."/>
            <person name="Zhang H."/>
            <person name="Dai N."/>
            <person name="Sheng W."/>
            <person name="Hou X."/>
            <person name="Wei L."/>
        </authorList>
    </citation>
    <scope>NUCLEOTIDE SEQUENCE</scope>
    <source>
        <strain evidence="2">G02</strain>
        <tissue evidence="2">Leaf</tissue>
    </source>
</reference>
<feature type="compositionally biased region" description="Low complexity" evidence="1">
    <location>
        <begin position="26"/>
        <end position="39"/>
    </location>
</feature>
<dbReference type="EMBL" id="JACGWJ010000003">
    <property type="protein sequence ID" value="KAL0430366.1"/>
    <property type="molecule type" value="Genomic_DNA"/>
</dbReference>
<protein>
    <submittedName>
        <fullName evidence="2">Uncharacterized protein</fullName>
    </submittedName>
</protein>
<organism evidence="2">
    <name type="scientific">Sesamum radiatum</name>
    <name type="common">Black benniseed</name>
    <dbReference type="NCBI Taxonomy" id="300843"/>
    <lineage>
        <taxon>Eukaryota</taxon>
        <taxon>Viridiplantae</taxon>
        <taxon>Streptophyta</taxon>
        <taxon>Embryophyta</taxon>
        <taxon>Tracheophyta</taxon>
        <taxon>Spermatophyta</taxon>
        <taxon>Magnoliopsida</taxon>
        <taxon>eudicotyledons</taxon>
        <taxon>Gunneridae</taxon>
        <taxon>Pentapetalae</taxon>
        <taxon>asterids</taxon>
        <taxon>lamiids</taxon>
        <taxon>Lamiales</taxon>
        <taxon>Pedaliaceae</taxon>
        <taxon>Sesamum</taxon>
    </lineage>
</organism>
<gene>
    <name evidence="2" type="ORF">Sradi_0662600</name>
</gene>
<evidence type="ECO:0000313" key="2">
    <source>
        <dbReference type="EMBL" id="KAL0430366.1"/>
    </source>
</evidence>
<name>A0AAW2VPK3_SESRA</name>
<reference evidence="2" key="2">
    <citation type="journal article" date="2024" name="Plant">
        <title>Genomic evolution and insights into agronomic trait innovations of Sesamum species.</title>
        <authorList>
            <person name="Miao H."/>
            <person name="Wang L."/>
            <person name="Qu L."/>
            <person name="Liu H."/>
            <person name="Sun Y."/>
            <person name="Le M."/>
            <person name="Wang Q."/>
            <person name="Wei S."/>
            <person name="Zheng Y."/>
            <person name="Lin W."/>
            <person name="Duan Y."/>
            <person name="Cao H."/>
            <person name="Xiong S."/>
            <person name="Wang X."/>
            <person name="Wei L."/>
            <person name="Li C."/>
            <person name="Ma Q."/>
            <person name="Ju M."/>
            <person name="Zhao R."/>
            <person name="Li G."/>
            <person name="Mu C."/>
            <person name="Tian Q."/>
            <person name="Mei H."/>
            <person name="Zhang T."/>
            <person name="Gao T."/>
            <person name="Zhang H."/>
        </authorList>
    </citation>
    <scope>NUCLEOTIDE SEQUENCE</scope>
    <source>
        <strain evidence="2">G02</strain>
    </source>
</reference>